<dbReference type="InterPro" id="IPR010723">
    <property type="entry name" value="HemN_C"/>
</dbReference>
<evidence type="ECO:0000313" key="5">
    <source>
        <dbReference type="EMBL" id="MBO8414366.1"/>
    </source>
</evidence>
<dbReference type="NCBIfam" id="TIGR00539">
    <property type="entry name" value="hemN_rel"/>
    <property type="match status" value="1"/>
</dbReference>
<dbReference type="SFLD" id="SFLDS00029">
    <property type="entry name" value="Radical_SAM"/>
    <property type="match status" value="1"/>
</dbReference>
<dbReference type="InterPro" id="IPR058240">
    <property type="entry name" value="rSAM_sf"/>
</dbReference>
<evidence type="ECO:0000256" key="3">
    <source>
        <dbReference type="RuleBase" id="RU364116"/>
    </source>
</evidence>
<dbReference type="Pfam" id="PF04055">
    <property type="entry name" value="Radical_SAM"/>
    <property type="match status" value="1"/>
</dbReference>
<keyword evidence="3" id="KW-0949">S-adenosyl-L-methionine</keyword>
<dbReference type="SUPFAM" id="SSF102114">
    <property type="entry name" value="Radical SAM enzymes"/>
    <property type="match status" value="1"/>
</dbReference>
<dbReference type="PROSITE" id="PS51918">
    <property type="entry name" value="RADICAL_SAM"/>
    <property type="match status" value="1"/>
</dbReference>
<dbReference type="PANTHER" id="PTHR13932:SF5">
    <property type="entry name" value="RADICAL S-ADENOSYL METHIONINE DOMAIN-CONTAINING PROTEIN 1, MITOCHONDRIAL"/>
    <property type="match status" value="1"/>
</dbReference>
<keyword evidence="3" id="KW-0349">Heme</keyword>
<sequence>MNELAYMYSMDCDHLYVHIPFCHYVCSYCDFAKYVCNEKMQTLYIDRLIQDLSLIKNKVSTIFVGGGTPSCLSIKNTIRLLSVLSRKLKPNGEFSIETNSEDLSLAKCNIFSLYKVNRVSIGVQSTSTSLLNKMGRKHSLEDVVKGITNLKKCGIVNINLDFIYGMKDENDSILINNLLFSLHQDVKHLSFYSLQIEKGTKLYFQKGAVKTDDELSDEYEYIVKFLTEKGIEHYEVSNFAKAGYICKHNLTYWKDDTYYGVGLSSSGYNSIYRYKITPRLKDYLNRTNLIVEKEEVGLNDREFEYLMLNLRLVDGFLLSDFKKKFKKDFLSCYAKEISNLTDFLDIDYSRVRVKHNKIYVLDEILLELLKYSC</sequence>
<comment type="caution">
    <text evidence="5">The sequence shown here is derived from an EMBL/GenBank/DDBJ whole genome shotgun (WGS) entry which is preliminary data.</text>
</comment>
<reference evidence="5" key="2">
    <citation type="journal article" date="2021" name="PeerJ">
        <title>Extensive microbial diversity within the chicken gut microbiome revealed by metagenomics and culture.</title>
        <authorList>
            <person name="Gilroy R."/>
            <person name="Ravi A."/>
            <person name="Getino M."/>
            <person name="Pursley I."/>
            <person name="Horton D.L."/>
            <person name="Alikhan N.F."/>
            <person name="Baker D."/>
            <person name="Gharbi K."/>
            <person name="Hall N."/>
            <person name="Watson M."/>
            <person name="Adriaenssens E.M."/>
            <person name="Foster-Nyarko E."/>
            <person name="Jarju S."/>
            <person name="Secka A."/>
            <person name="Antonio M."/>
            <person name="Oren A."/>
            <person name="Chaudhuri R.R."/>
            <person name="La Ragione R."/>
            <person name="Hildebrand F."/>
            <person name="Pallen M.J."/>
        </authorList>
    </citation>
    <scope>NUCLEOTIDE SEQUENCE</scope>
    <source>
        <strain evidence="5">1748</strain>
    </source>
</reference>
<name>A0A9D9GRP9_9BACL</name>
<dbReference type="GO" id="GO:0005737">
    <property type="term" value="C:cytoplasm"/>
    <property type="evidence" value="ECO:0007669"/>
    <property type="project" value="UniProtKB-SubCell"/>
</dbReference>
<dbReference type="InterPro" id="IPR023404">
    <property type="entry name" value="rSAM_horseshoe"/>
</dbReference>
<accession>A0A9D9GRP9</accession>
<dbReference type="InterPro" id="IPR006638">
    <property type="entry name" value="Elp3/MiaA/NifB-like_rSAM"/>
</dbReference>
<dbReference type="SFLD" id="SFLDG01065">
    <property type="entry name" value="anaerobic_coproporphyrinogen-I"/>
    <property type="match status" value="1"/>
</dbReference>
<dbReference type="InterPro" id="IPR007197">
    <property type="entry name" value="rSAM"/>
</dbReference>
<dbReference type="SFLD" id="SFLDG01082">
    <property type="entry name" value="B12-binding_domain_containing"/>
    <property type="match status" value="1"/>
</dbReference>
<feature type="domain" description="Radical SAM core" evidence="4">
    <location>
        <begin position="7"/>
        <end position="232"/>
    </location>
</feature>
<keyword evidence="3" id="KW-0411">Iron-sulfur</keyword>
<keyword evidence="3" id="KW-0963">Cytoplasm</keyword>
<keyword evidence="3" id="KW-0408">Iron</keyword>
<comment type="similarity">
    <text evidence="1">Belongs to the anaerobic coproporphyrinogen-III oxidase family. HemW subfamily.</text>
</comment>
<dbReference type="SMART" id="SM00729">
    <property type="entry name" value="Elp3"/>
    <property type="match status" value="1"/>
</dbReference>
<dbReference type="SFLD" id="SFLDF00562">
    <property type="entry name" value="HemN-like__clustered_with_heat"/>
    <property type="match status" value="1"/>
</dbReference>
<protein>
    <recommendedName>
        <fullName evidence="2 3">Heme chaperone HemW</fullName>
    </recommendedName>
</protein>
<dbReference type="Gene3D" id="3.80.30.20">
    <property type="entry name" value="tm_1862 like domain"/>
    <property type="match status" value="1"/>
</dbReference>
<keyword evidence="3" id="KW-0479">Metal-binding</keyword>
<dbReference type="Proteomes" id="UP000823629">
    <property type="component" value="Unassembled WGS sequence"/>
</dbReference>
<keyword evidence="3" id="KW-0004">4Fe-4S</keyword>
<comment type="subcellular location">
    <subcellularLocation>
        <location evidence="3">Cytoplasm</location>
    </subcellularLocation>
</comment>
<dbReference type="GO" id="GO:0051539">
    <property type="term" value="F:4 iron, 4 sulfur cluster binding"/>
    <property type="evidence" value="ECO:0007669"/>
    <property type="project" value="UniProtKB-UniRule"/>
</dbReference>
<dbReference type="GO" id="GO:0004109">
    <property type="term" value="F:coproporphyrinogen oxidase activity"/>
    <property type="evidence" value="ECO:0007669"/>
    <property type="project" value="InterPro"/>
</dbReference>
<reference evidence="5" key="1">
    <citation type="submission" date="2020-10" db="EMBL/GenBank/DDBJ databases">
        <authorList>
            <person name="Gilroy R."/>
        </authorList>
    </citation>
    <scope>NUCLEOTIDE SEQUENCE</scope>
    <source>
        <strain evidence="5">1748</strain>
    </source>
</reference>
<gene>
    <name evidence="5" type="primary">hemW</name>
    <name evidence="5" type="ORF">IAC78_02680</name>
</gene>
<evidence type="ECO:0000256" key="2">
    <source>
        <dbReference type="ARBA" id="ARBA00017228"/>
    </source>
</evidence>
<proteinExistence type="inferred from homology"/>
<comment type="function">
    <text evidence="3">Probably acts as a heme chaperone, transferring heme to an unknown acceptor. Binds one molecule of heme per monomer, possibly covalently. Binds 1 [4Fe-4S] cluster. The cluster is coordinated with 3 cysteines and an exchangeable S-adenosyl-L-methionine.</text>
</comment>
<dbReference type="EMBL" id="JADING010000075">
    <property type="protein sequence ID" value="MBO8414366.1"/>
    <property type="molecule type" value="Genomic_DNA"/>
</dbReference>
<dbReference type="Pfam" id="PF06969">
    <property type="entry name" value="HemN_C"/>
    <property type="match status" value="1"/>
</dbReference>
<dbReference type="GO" id="GO:0046872">
    <property type="term" value="F:metal ion binding"/>
    <property type="evidence" value="ECO:0007669"/>
    <property type="project" value="UniProtKB-UniRule"/>
</dbReference>
<dbReference type="PANTHER" id="PTHR13932">
    <property type="entry name" value="COPROPORPHYRINIGEN III OXIDASE"/>
    <property type="match status" value="1"/>
</dbReference>
<dbReference type="InterPro" id="IPR034505">
    <property type="entry name" value="Coproporphyrinogen-III_oxidase"/>
</dbReference>
<evidence type="ECO:0000256" key="1">
    <source>
        <dbReference type="ARBA" id="ARBA00006100"/>
    </source>
</evidence>
<dbReference type="CDD" id="cd01335">
    <property type="entry name" value="Radical_SAM"/>
    <property type="match status" value="1"/>
</dbReference>
<dbReference type="AlphaFoldDB" id="A0A9D9GRP9"/>
<dbReference type="InterPro" id="IPR004559">
    <property type="entry name" value="HemW-like"/>
</dbReference>
<keyword evidence="3" id="KW-0143">Chaperone</keyword>
<organism evidence="5 6">
    <name type="scientific">Candidatus Scatoplasma merdavium</name>
    <dbReference type="NCBI Taxonomy" id="2840932"/>
    <lineage>
        <taxon>Bacteria</taxon>
        <taxon>Bacillati</taxon>
        <taxon>Bacillota</taxon>
        <taxon>Bacilli</taxon>
        <taxon>Bacillales</taxon>
        <taxon>Candidatus Scatoplasma</taxon>
    </lineage>
</organism>
<evidence type="ECO:0000313" key="6">
    <source>
        <dbReference type="Proteomes" id="UP000823629"/>
    </source>
</evidence>
<evidence type="ECO:0000259" key="4">
    <source>
        <dbReference type="PROSITE" id="PS51918"/>
    </source>
</evidence>
<dbReference type="GO" id="GO:0006779">
    <property type="term" value="P:porphyrin-containing compound biosynthetic process"/>
    <property type="evidence" value="ECO:0007669"/>
    <property type="project" value="InterPro"/>
</dbReference>